<keyword evidence="2" id="KW-1185">Reference proteome</keyword>
<dbReference type="Proteomes" id="UP001497535">
    <property type="component" value="Unassembled WGS sequence"/>
</dbReference>
<gene>
    <name evidence="1" type="ORF">MENTE1834_LOCUS3457</name>
</gene>
<reference evidence="1" key="1">
    <citation type="submission" date="2023-11" db="EMBL/GenBank/DDBJ databases">
        <authorList>
            <person name="Poullet M."/>
        </authorList>
    </citation>
    <scope>NUCLEOTIDE SEQUENCE</scope>
    <source>
        <strain evidence="1">E1834</strain>
    </source>
</reference>
<organism evidence="1 2">
    <name type="scientific">Meloidogyne enterolobii</name>
    <name type="common">Root-knot nematode worm</name>
    <name type="synonym">Meloidogyne mayaguensis</name>
    <dbReference type="NCBI Taxonomy" id="390850"/>
    <lineage>
        <taxon>Eukaryota</taxon>
        <taxon>Metazoa</taxon>
        <taxon>Ecdysozoa</taxon>
        <taxon>Nematoda</taxon>
        <taxon>Chromadorea</taxon>
        <taxon>Rhabditida</taxon>
        <taxon>Tylenchina</taxon>
        <taxon>Tylenchomorpha</taxon>
        <taxon>Tylenchoidea</taxon>
        <taxon>Meloidogynidae</taxon>
        <taxon>Meloidogyninae</taxon>
        <taxon>Meloidogyne</taxon>
    </lineage>
</organism>
<sequence>MRISFLAILIIILVFIHYSYIYSVPQCQFGECSSWDILLLPLLTDKFTQVSLLKAIVRSMLCGCRWYFDEQIRIELATKNGSFVHIKDPISFPEFEQVNFKII</sequence>
<comment type="caution">
    <text evidence="1">The sequence shown here is derived from an EMBL/GenBank/DDBJ whole genome shotgun (WGS) entry which is preliminary data.</text>
</comment>
<dbReference type="EMBL" id="CAVMJV010000003">
    <property type="protein sequence ID" value="CAK5017221.1"/>
    <property type="molecule type" value="Genomic_DNA"/>
</dbReference>
<protein>
    <submittedName>
        <fullName evidence="1">Uncharacterized protein</fullName>
    </submittedName>
</protein>
<name>A0ACB0XTT3_MELEN</name>
<accession>A0ACB0XTT3</accession>
<evidence type="ECO:0000313" key="2">
    <source>
        <dbReference type="Proteomes" id="UP001497535"/>
    </source>
</evidence>
<proteinExistence type="predicted"/>
<evidence type="ECO:0000313" key="1">
    <source>
        <dbReference type="EMBL" id="CAK5017221.1"/>
    </source>
</evidence>